<dbReference type="InterPro" id="IPR021709">
    <property type="entry name" value="DUF3292"/>
</dbReference>
<feature type="region of interest" description="Disordered" evidence="1">
    <location>
        <begin position="1"/>
        <end position="69"/>
    </location>
</feature>
<evidence type="ECO:0000313" key="3">
    <source>
        <dbReference type="EMBL" id="OLN81950.1"/>
    </source>
</evidence>
<reference evidence="3 4" key="1">
    <citation type="submission" date="2016-11" db="EMBL/GenBank/DDBJ databases">
        <title>Draft Genome Assembly of Colletotrichum chlorophyti a pathogen of herbaceous plants.</title>
        <authorList>
            <person name="Gan P."/>
            <person name="Narusaka M."/>
            <person name="Tsushima A."/>
            <person name="Narusaka Y."/>
            <person name="Takano Y."/>
            <person name="Shirasu K."/>
        </authorList>
    </citation>
    <scope>NUCLEOTIDE SEQUENCE [LARGE SCALE GENOMIC DNA]</scope>
    <source>
        <strain evidence="3 4">NTL11</strain>
    </source>
</reference>
<evidence type="ECO:0000256" key="2">
    <source>
        <dbReference type="SAM" id="Phobius"/>
    </source>
</evidence>
<dbReference type="AlphaFoldDB" id="A0A1Q8RC41"/>
<proteinExistence type="predicted"/>
<keyword evidence="2" id="KW-1133">Transmembrane helix</keyword>
<protein>
    <submittedName>
        <fullName evidence="3">Uncharacterized protein</fullName>
    </submittedName>
</protein>
<organism evidence="3 4">
    <name type="scientific">Colletotrichum chlorophyti</name>
    <dbReference type="NCBI Taxonomy" id="708187"/>
    <lineage>
        <taxon>Eukaryota</taxon>
        <taxon>Fungi</taxon>
        <taxon>Dikarya</taxon>
        <taxon>Ascomycota</taxon>
        <taxon>Pezizomycotina</taxon>
        <taxon>Sordariomycetes</taxon>
        <taxon>Hypocreomycetidae</taxon>
        <taxon>Glomerellales</taxon>
        <taxon>Glomerellaceae</taxon>
        <taxon>Colletotrichum</taxon>
    </lineage>
</organism>
<feature type="transmembrane region" description="Helical" evidence="2">
    <location>
        <begin position="201"/>
        <end position="222"/>
    </location>
</feature>
<feature type="compositionally biased region" description="Polar residues" evidence="1">
    <location>
        <begin position="35"/>
        <end position="48"/>
    </location>
</feature>
<feature type="compositionally biased region" description="Pro residues" evidence="1">
    <location>
        <begin position="467"/>
        <end position="481"/>
    </location>
</feature>
<comment type="caution">
    <text evidence="3">The sequence shown here is derived from an EMBL/GenBank/DDBJ whole genome shotgun (WGS) entry which is preliminary data.</text>
</comment>
<feature type="region of interest" description="Disordered" evidence="1">
    <location>
        <begin position="466"/>
        <end position="487"/>
    </location>
</feature>
<keyword evidence="2" id="KW-0812">Transmembrane</keyword>
<feature type="compositionally biased region" description="Basic and acidic residues" evidence="1">
    <location>
        <begin position="320"/>
        <end position="339"/>
    </location>
</feature>
<gene>
    <name evidence="3" type="ORF">CCHL11_08612</name>
</gene>
<evidence type="ECO:0000256" key="1">
    <source>
        <dbReference type="SAM" id="MobiDB-lite"/>
    </source>
</evidence>
<dbReference type="Proteomes" id="UP000186583">
    <property type="component" value="Unassembled WGS sequence"/>
</dbReference>
<dbReference type="Pfam" id="PF11696">
    <property type="entry name" value="DUF3292"/>
    <property type="match status" value="1"/>
</dbReference>
<sequence length="686" mass="75361">MFKGRPSESDEMASQHPQPQPAAPTIGSDPAHAPTRSTHSETSQSTMGQEPEIIEAHEEETPTESHYLADAAVKNKPVEEKGYAEVEHEDVEVKNLGWNTQEDKVAQPMVGGLTNEELWVLVRRFDKQIFHVKSIPEPPLAALDMNIADDEEFSPDKLRAHVERLYMTVIVGLFAFWKHIVRLRSWREWKRTSAFLAVYSIAWILDFVIPVLVSFLIVLVLVPEARDFCFPPAPPSLIDSKTGGVKKPSSGVLASDDSITGAPEKHAGEAVEQEAHSFVNSISSLIVSTAAGKHPQGDPHTDDTAPDITNITEDVVNAKDKTKGDEPTQQHDKTKKPVHESVWTKARPVMHSIADFVDTWERFGNALSPTPPFPQQRPRLILAGVLLPMLLGSLFTTSYMLVKGTGFLVGFTFFGDPIIQRGLVFINRTYPHWKKYVELRNTILKGIPTNAQLTITLLRIGERNKAPLPPPPVTTAPPPNVPHATAGEGLEHLGVDQEEIDEAVQPDAAALAPAESTTSEQKQKKGHRLLNFIKGTAKGGVNTTLAADKVKAKVGSKHAKDRLGVVKTKPDPEKGPVCFPARWKGKSGHAYITTTATTPALSWTTQLGDPNPAWTVSIGDIAELRKLGGLGWKSKIFVGWATDREIADGLLVTDTLGEEHHLTAIISRDELFNRLVAMGSQMWEAW</sequence>
<dbReference type="PANTHER" id="PTHR38694">
    <property type="entry name" value="CONSERVED EXPRESSED PROTEIN"/>
    <property type="match status" value="1"/>
</dbReference>
<name>A0A1Q8RC41_9PEZI</name>
<evidence type="ECO:0000313" key="4">
    <source>
        <dbReference type="Proteomes" id="UP000186583"/>
    </source>
</evidence>
<dbReference type="EMBL" id="MPGH01000237">
    <property type="protein sequence ID" value="OLN81950.1"/>
    <property type="molecule type" value="Genomic_DNA"/>
</dbReference>
<feature type="transmembrane region" description="Helical" evidence="2">
    <location>
        <begin position="380"/>
        <end position="401"/>
    </location>
</feature>
<dbReference type="STRING" id="708187.A0A1Q8RC41"/>
<accession>A0A1Q8RC41</accession>
<keyword evidence="4" id="KW-1185">Reference proteome</keyword>
<feature type="region of interest" description="Disordered" evidence="1">
    <location>
        <begin position="320"/>
        <end position="341"/>
    </location>
</feature>
<dbReference type="OrthoDB" id="1708389at2759"/>
<keyword evidence="2" id="KW-0472">Membrane</keyword>
<feature type="region of interest" description="Disordered" evidence="1">
    <location>
        <begin position="239"/>
        <end position="273"/>
    </location>
</feature>
<feature type="compositionally biased region" description="Basic and acidic residues" evidence="1">
    <location>
        <begin position="263"/>
        <end position="273"/>
    </location>
</feature>
<dbReference type="PANTHER" id="PTHR38694:SF1">
    <property type="entry name" value="PEROXIN DOMAIN-CONTAINING PROTEIN"/>
    <property type="match status" value="1"/>
</dbReference>